<dbReference type="PANTHER" id="PTHR42825">
    <property type="entry name" value="AMINO ACID AMINOTRANSFERASE"/>
    <property type="match status" value="1"/>
</dbReference>
<dbReference type="InterPro" id="IPR043131">
    <property type="entry name" value="BCAT-like_N"/>
</dbReference>
<name>A0AA86NSE0_9EUKA</name>
<dbReference type="EMBL" id="CATOUU010000343">
    <property type="protein sequence ID" value="CAI9925627.1"/>
    <property type="molecule type" value="Genomic_DNA"/>
</dbReference>
<evidence type="ECO:0000313" key="9">
    <source>
        <dbReference type="Proteomes" id="UP001642409"/>
    </source>
</evidence>
<keyword evidence="5" id="KW-0663">Pyridoxal phosphate</keyword>
<comment type="caution">
    <text evidence="7">The sequence shown here is derived from an EMBL/GenBank/DDBJ whole genome shotgun (WGS) entry which is preliminary data.</text>
</comment>
<evidence type="ECO:0000313" key="8">
    <source>
        <dbReference type="EMBL" id="CAL6072863.1"/>
    </source>
</evidence>
<dbReference type="InterPro" id="IPR005786">
    <property type="entry name" value="B_amino_transII"/>
</dbReference>
<dbReference type="NCBIfam" id="TIGR01123">
    <property type="entry name" value="ilvE_II"/>
    <property type="match status" value="1"/>
</dbReference>
<dbReference type="Proteomes" id="UP001642409">
    <property type="component" value="Unassembled WGS sequence"/>
</dbReference>
<keyword evidence="4" id="KW-0808">Transferase</keyword>
<evidence type="ECO:0000256" key="3">
    <source>
        <dbReference type="ARBA" id="ARBA00022576"/>
    </source>
</evidence>
<evidence type="ECO:0000256" key="6">
    <source>
        <dbReference type="PIRSR" id="PIRSR006468-1"/>
    </source>
</evidence>
<dbReference type="Gene3D" id="3.30.470.10">
    <property type="match status" value="1"/>
</dbReference>
<accession>A0AA86NSE0</accession>
<dbReference type="GO" id="GO:0004084">
    <property type="term" value="F:branched-chain-amino-acid transaminase activity"/>
    <property type="evidence" value="ECO:0007669"/>
    <property type="project" value="InterPro"/>
</dbReference>
<evidence type="ECO:0000256" key="1">
    <source>
        <dbReference type="ARBA" id="ARBA00001933"/>
    </source>
</evidence>
<organism evidence="7">
    <name type="scientific">Hexamita inflata</name>
    <dbReference type="NCBI Taxonomy" id="28002"/>
    <lineage>
        <taxon>Eukaryota</taxon>
        <taxon>Metamonada</taxon>
        <taxon>Diplomonadida</taxon>
        <taxon>Hexamitidae</taxon>
        <taxon>Hexamitinae</taxon>
        <taxon>Hexamita</taxon>
    </lineage>
</organism>
<protein>
    <submittedName>
        <fullName evidence="7">Branched-chain amino acid aminotransferase</fullName>
    </submittedName>
    <submittedName>
        <fullName evidence="8">Branched-chain_amino acid aminotransferase</fullName>
    </submittedName>
</protein>
<comment type="similarity">
    <text evidence="2">Belongs to the class-IV pyridoxal-phosphate-dependent aminotransferase family.</text>
</comment>
<dbReference type="InterPro" id="IPR033939">
    <property type="entry name" value="BCAT_family"/>
</dbReference>
<dbReference type="Pfam" id="PF01063">
    <property type="entry name" value="Aminotran_4"/>
    <property type="match status" value="1"/>
</dbReference>
<dbReference type="InterPro" id="IPR043132">
    <property type="entry name" value="BCAT-like_C"/>
</dbReference>
<dbReference type="CDD" id="cd01557">
    <property type="entry name" value="BCAT_beta_family"/>
    <property type="match status" value="1"/>
</dbReference>
<dbReference type="AlphaFoldDB" id="A0AA86NSE0"/>
<evidence type="ECO:0000256" key="5">
    <source>
        <dbReference type="ARBA" id="ARBA00022898"/>
    </source>
</evidence>
<gene>
    <name evidence="7" type="ORF">HINF_LOCUS13272</name>
    <name evidence="8" type="ORF">HINF_LOCUS55829</name>
</gene>
<dbReference type="EMBL" id="CAXDID020000297">
    <property type="protein sequence ID" value="CAL6072863.1"/>
    <property type="molecule type" value="Genomic_DNA"/>
</dbReference>
<keyword evidence="9" id="KW-1185">Reference proteome</keyword>
<evidence type="ECO:0000256" key="4">
    <source>
        <dbReference type="ARBA" id="ARBA00022679"/>
    </source>
</evidence>
<evidence type="ECO:0000313" key="7">
    <source>
        <dbReference type="EMBL" id="CAI9925627.1"/>
    </source>
</evidence>
<keyword evidence="3 7" id="KW-0032">Aminotransferase</keyword>
<proteinExistence type="inferred from homology"/>
<dbReference type="InterPro" id="IPR036038">
    <property type="entry name" value="Aminotransferase-like"/>
</dbReference>
<dbReference type="SUPFAM" id="SSF56752">
    <property type="entry name" value="D-aminoacid aminotransferase-like PLP-dependent enzymes"/>
    <property type="match status" value="1"/>
</dbReference>
<reference evidence="7" key="1">
    <citation type="submission" date="2023-06" db="EMBL/GenBank/DDBJ databases">
        <authorList>
            <person name="Kurt Z."/>
        </authorList>
    </citation>
    <scope>NUCLEOTIDE SEQUENCE</scope>
</reference>
<reference evidence="8 9" key="2">
    <citation type="submission" date="2024-07" db="EMBL/GenBank/DDBJ databases">
        <authorList>
            <person name="Akdeniz Z."/>
        </authorList>
    </citation>
    <scope>NUCLEOTIDE SEQUENCE [LARGE SCALE GENOMIC DNA]</scope>
</reference>
<comment type="cofactor">
    <cofactor evidence="1">
        <name>pyridoxal 5'-phosphate</name>
        <dbReference type="ChEBI" id="CHEBI:597326"/>
    </cofactor>
</comment>
<dbReference type="PIRSF" id="PIRSF006468">
    <property type="entry name" value="BCAT1"/>
    <property type="match status" value="1"/>
</dbReference>
<dbReference type="GO" id="GO:0009081">
    <property type="term" value="P:branched-chain amino acid metabolic process"/>
    <property type="evidence" value="ECO:0007669"/>
    <property type="project" value="InterPro"/>
</dbReference>
<dbReference type="PANTHER" id="PTHR42825:SF2">
    <property type="entry name" value="BRANCHED-CHAIN-AMINO-ACID AMINOTRANSFERASE 3, CHLOROPLASTIC-RELATED"/>
    <property type="match status" value="1"/>
</dbReference>
<feature type="modified residue" description="N6-(pyridoxal phosphate)lysine" evidence="6">
    <location>
        <position position="199"/>
    </location>
</feature>
<dbReference type="InterPro" id="IPR001544">
    <property type="entry name" value="Aminotrans_IV"/>
</dbReference>
<sequence length="363" mass="40868">MEHLEHVEFPQPRAADPKTLDFKSLSFKYTQTRSFVMYTSKNGVWDQGKLVSNPYIPMHIAACALHYGQAVFEGLKAFRAEDNSIRVFRPQENARRMIDSCKRLCMDFPSEELFMTAVERVVRDNEDYVPPYVSGGSLYLRPICFGHGAQIGVAPTTEYTFLILVTPVGAYYKGGLQGVRAQVITDFDRAAPRGTGAVKCAGNYAASLLPHVMSGKAGFPIELYLDAKTNSKVEEFSTSNFFGIKVVEKDGKKVIQYHTPCSPSILPSITNKTLREICEHYLNWEVCLEDVFINEIDQFSEIGATGTAVVVTPVKEVHYGQKLFKFAETVGEHTQKLYDTVQGIQYGRIADKFNWNWILPQKK</sequence>
<evidence type="ECO:0000256" key="2">
    <source>
        <dbReference type="ARBA" id="ARBA00009320"/>
    </source>
</evidence>
<dbReference type="NCBIfam" id="NF009897">
    <property type="entry name" value="PRK13357.1"/>
    <property type="match status" value="1"/>
</dbReference>
<dbReference type="FunFam" id="3.30.470.10:FF:000004">
    <property type="entry name" value="Branched-chain-amino-acid aminotransferase"/>
    <property type="match status" value="1"/>
</dbReference>
<dbReference type="Gene3D" id="3.20.10.10">
    <property type="entry name" value="D-amino Acid Aminotransferase, subunit A, domain 2"/>
    <property type="match status" value="1"/>
</dbReference>